<dbReference type="Pfam" id="PF21981">
    <property type="entry name" value="RecX_HTH3"/>
    <property type="match status" value="1"/>
</dbReference>
<dbReference type="Pfam" id="PF02631">
    <property type="entry name" value="RecX_HTH2"/>
    <property type="match status" value="1"/>
</dbReference>
<dbReference type="Proteomes" id="UP000000383">
    <property type="component" value="Chromosome"/>
</dbReference>
<evidence type="ECO:0000256" key="3">
    <source>
        <dbReference type="ARBA" id="ARBA00018111"/>
    </source>
</evidence>
<comment type="similarity">
    <text evidence="2 5">Belongs to the RecX family.</text>
</comment>
<protein>
    <recommendedName>
        <fullName evidence="3 5">Regulatory protein RecX</fullName>
    </recommendedName>
</protein>
<dbReference type="GO" id="GO:0006282">
    <property type="term" value="P:regulation of DNA repair"/>
    <property type="evidence" value="ECO:0007669"/>
    <property type="project" value="UniProtKB-UniRule"/>
</dbReference>
<comment type="subcellular location">
    <subcellularLocation>
        <location evidence="1 5">Cytoplasm</location>
    </subcellularLocation>
</comment>
<keyword evidence="4 5" id="KW-0963">Cytoplasm</keyword>
<dbReference type="HAMAP" id="MF_01114">
    <property type="entry name" value="RecX"/>
    <property type="match status" value="1"/>
</dbReference>
<proteinExistence type="inferred from homology"/>
<sequence>MEFKPKSLRQRALDYLGKREYSYFELTQKLKPFAEESDDISVILDDFKKRGWLSDARFTEQLVHARQSKFGSARVANELREKGVADDLIADAVEEVKVNELDFAREVCRKKFKASPSSREDWAKQARFLQSRGFGFDVIKKVLNEKSINESAND</sequence>
<evidence type="ECO:0000256" key="4">
    <source>
        <dbReference type="ARBA" id="ARBA00022490"/>
    </source>
</evidence>
<dbReference type="NCBIfam" id="NF001055">
    <property type="entry name" value="PRK00117.2-5"/>
    <property type="match status" value="1"/>
</dbReference>
<evidence type="ECO:0000313" key="8">
    <source>
        <dbReference type="EMBL" id="ADI30554.1"/>
    </source>
</evidence>
<evidence type="ECO:0000256" key="5">
    <source>
        <dbReference type="HAMAP-Rule" id="MF_01114"/>
    </source>
</evidence>
<dbReference type="STRING" id="666681.M301_2186"/>
<evidence type="ECO:0000256" key="2">
    <source>
        <dbReference type="ARBA" id="ARBA00009695"/>
    </source>
</evidence>
<evidence type="ECO:0000259" key="7">
    <source>
        <dbReference type="Pfam" id="PF21981"/>
    </source>
</evidence>
<dbReference type="HOGENOM" id="CLU_066607_3_1_4"/>
<feature type="domain" description="RecX third three-helical" evidence="7">
    <location>
        <begin position="104"/>
        <end position="143"/>
    </location>
</feature>
<dbReference type="PANTHER" id="PTHR33602:SF1">
    <property type="entry name" value="REGULATORY PROTEIN RECX FAMILY PROTEIN"/>
    <property type="match status" value="1"/>
</dbReference>
<dbReference type="InterPro" id="IPR003783">
    <property type="entry name" value="Regulatory_RecX"/>
</dbReference>
<dbReference type="AlphaFoldDB" id="D7DL83"/>
<dbReference type="InterPro" id="IPR053925">
    <property type="entry name" value="RecX_HTH_3rd"/>
</dbReference>
<name>D7DL83_METV0</name>
<dbReference type="InterPro" id="IPR036388">
    <property type="entry name" value="WH-like_DNA-bd_sf"/>
</dbReference>
<dbReference type="KEGG" id="meh:M301_2186"/>
<evidence type="ECO:0000313" key="9">
    <source>
        <dbReference type="Proteomes" id="UP000000383"/>
    </source>
</evidence>
<feature type="domain" description="RecX second three-helical" evidence="6">
    <location>
        <begin position="54"/>
        <end position="92"/>
    </location>
</feature>
<dbReference type="GO" id="GO:0005737">
    <property type="term" value="C:cytoplasm"/>
    <property type="evidence" value="ECO:0007669"/>
    <property type="project" value="UniProtKB-SubCell"/>
</dbReference>
<keyword evidence="9" id="KW-1185">Reference proteome</keyword>
<reference evidence="8 9" key="2">
    <citation type="journal article" date="2011" name="J. Bacteriol.">
        <title>Genomes of three methylotrophs from a single niche uncover genetic and metabolic divergence of Methylophilaceae.</title>
        <authorList>
            <person name="Lapidus A."/>
            <person name="Clum A."/>
            <person name="Labutti K."/>
            <person name="Kaluzhnaya M.G."/>
            <person name="Lim S."/>
            <person name="Beck D.A."/>
            <person name="Glavina Del Rio T."/>
            <person name="Nolan M."/>
            <person name="Mavromatis K."/>
            <person name="Huntemann M."/>
            <person name="Lucas S."/>
            <person name="Lidstrom M.E."/>
            <person name="Ivanova N."/>
            <person name="Chistoserdova L."/>
        </authorList>
    </citation>
    <scope>NUCLEOTIDE SEQUENCE [LARGE SCALE GENOMIC DNA]</scope>
    <source>
        <strain evidence="8 9">301</strain>
    </source>
</reference>
<evidence type="ECO:0000256" key="1">
    <source>
        <dbReference type="ARBA" id="ARBA00004496"/>
    </source>
</evidence>
<comment type="function">
    <text evidence="5">Modulates RecA activity.</text>
</comment>
<dbReference type="Gene3D" id="1.10.10.10">
    <property type="entry name" value="Winged helix-like DNA-binding domain superfamily/Winged helix DNA-binding domain"/>
    <property type="match status" value="3"/>
</dbReference>
<evidence type="ECO:0000259" key="6">
    <source>
        <dbReference type="Pfam" id="PF02631"/>
    </source>
</evidence>
<dbReference type="eggNOG" id="COG2137">
    <property type="taxonomic scope" value="Bacteria"/>
</dbReference>
<dbReference type="RefSeq" id="WP_013148862.1">
    <property type="nucleotide sequence ID" value="NC_014207.1"/>
</dbReference>
<dbReference type="PANTHER" id="PTHR33602">
    <property type="entry name" value="REGULATORY PROTEIN RECX FAMILY PROTEIN"/>
    <property type="match status" value="1"/>
</dbReference>
<gene>
    <name evidence="5" type="primary">recX</name>
    <name evidence="8" type="ordered locus">M301_2186</name>
</gene>
<organism evidence="8 9">
    <name type="scientific">Methylotenera versatilis (strain 301)</name>
    <dbReference type="NCBI Taxonomy" id="666681"/>
    <lineage>
        <taxon>Bacteria</taxon>
        <taxon>Pseudomonadati</taxon>
        <taxon>Pseudomonadota</taxon>
        <taxon>Betaproteobacteria</taxon>
        <taxon>Nitrosomonadales</taxon>
        <taxon>Methylophilaceae</taxon>
        <taxon>Methylotenera</taxon>
    </lineage>
</organism>
<dbReference type="OrthoDB" id="5295441at2"/>
<accession>D7DL83</accession>
<reference evidence="9" key="1">
    <citation type="submission" date="2010-05" db="EMBL/GenBank/DDBJ databases">
        <title>Complete sequence of Methylotenera sp. 301.</title>
        <authorList>
            <person name="Lucas S."/>
            <person name="Copeland A."/>
            <person name="Lapidus A."/>
            <person name="Cheng J.-F."/>
            <person name="Bruce D."/>
            <person name="Goodwin L."/>
            <person name="Pitluck S."/>
            <person name="Clum A."/>
            <person name="Land M."/>
            <person name="Hauser L."/>
            <person name="Kyrpides N."/>
            <person name="Ivanova N."/>
            <person name="Chistoservova L."/>
            <person name="Kalyuzhnaya M."/>
            <person name="Woyke T."/>
        </authorList>
    </citation>
    <scope>NUCLEOTIDE SEQUENCE [LARGE SCALE GENOMIC DNA]</scope>
    <source>
        <strain evidence="9">301</strain>
    </source>
</reference>
<dbReference type="EMBL" id="CP002056">
    <property type="protein sequence ID" value="ADI30554.1"/>
    <property type="molecule type" value="Genomic_DNA"/>
</dbReference>
<dbReference type="InterPro" id="IPR053924">
    <property type="entry name" value="RecX_HTH_2nd"/>
</dbReference>